<organism evidence="3 4">
    <name type="scientific">Actinoplanes cyaneus</name>
    <dbReference type="NCBI Taxonomy" id="52696"/>
    <lineage>
        <taxon>Bacteria</taxon>
        <taxon>Bacillati</taxon>
        <taxon>Actinomycetota</taxon>
        <taxon>Actinomycetes</taxon>
        <taxon>Micromonosporales</taxon>
        <taxon>Micromonosporaceae</taxon>
        <taxon>Actinoplanes</taxon>
    </lineage>
</organism>
<evidence type="ECO:0000313" key="3">
    <source>
        <dbReference type="EMBL" id="GID64302.1"/>
    </source>
</evidence>
<proteinExistence type="predicted"/>
<dbReference type="EMBL" id="BOMH01000016">
    <property type="protein sequence ID" value="GID64302.1"/>
    <property type="molecule type" value="Genomic_DNA"/>
</dbReference>
<dbReference type="RefSeq" id="WP_203739808.1">
    <property type="nucleotide sequence ID" value="NZ_BAAAUC010000007.1"/>
</dbReference>
<dbReference type="SUPFAM" id="SSF63829">
    <property type="entry name" value="Calcium-dependent phosphotriesterase"/>
    <property type="match status" value="1"/>
</dbReference>
<comment type="caution">
    <text evidence="3">The sequence shown here is derived from an EMBL/GenBank/DDBJ whole genome shotgun (WGS) entry which is preliminary data.</text>
</comment>
<keyword evidence="4" id="KW-1185">Reference proteome</keyword>
<sequence length="611" mass="64745">MIRHARPIALPAVVALLALVTGACGIPDESGVTVVGAGPSPGITSGVEHDPGEISRDAASERVAFVENYLKVAAGDLDSAADRMRTFMTDGAKHRFEPKGADLAVIRLTAPPLWNQGSDVVQLSYEQVGTLDKFGLLEPASEARPGTYDIRVVQVAGQSGYFVADAPPVLLISVDALRNYYQEHTIYFWNTDYTSLVPDVRYMPDRTPAEQRPTTVMNWLVNGPAPWLSAADLADGTTLIGKVPEIREGKLSITLNTQGLPATDTALALDRLRRQLQWSLRPFLSGSTQLDLKFGHQEAGSYSGDDYHTSNLASRLTTDPEAFAIYDSRIRRISESAKATAQPPVLVPEQNKDIRRAAMASSAVNTYAAVVTGSGKSADVLKVAAAGTDALAQLQPISGLSGTLGTPTWAIMDPNKLDGAVGLITADGKLFSFAPAESRAQPIPWSGPGARISAIAVAPDGRRVVLVVDGRLFRASLTMNGDTPALGAPQQLRPAGLLTVTAVSFNSEDSLIVGGIRAADNRTTILDVSIDGALQNVRLGDLGDKPVESLASYPANPLRPSRTAVAVSYLYTGKAWQMLSTAQEISPDKLAGVTASQAPGNLVPTAPFYLE</sequence>
<name>A0A919IF68_9ACTN</name>
<dbReference type="InterPro" id="IPR018910">
    <property type="entry name" value="LpqB_C"/>
</dbReference>
<evidence type="ECO:0000313" key="4">
    <source>
        <dbReference type="Proteomes" id="UP000619479"/>
    </source>
</evidence>
<evidence type="ECO:0000259" key="2">
    <source>
        <dbReference type="Pfam" id="PF10647"/>
    </source>
</evidence>
<feature type="chain" id="PRO_5037181598" description="Lipoprotein LpqB C-terminal domain-containing protein" evidence="1">
    <location>
        <begin position="26"/>
        <end position="611"/>
    </location>
</feature>
<gene>
    <name evidence="3" type="ORF">Acy02nite_21830</name>
</gene>
<keyword evidence="1" id="KW-0732">Signal</keyword>
<feature type="domain" description="Lipoprotein LpqB C-terminal" evidence="2">
    <location>
        <begin position="348"/>
        <end position="533"/>
    </location>
</feature>
<dbReference type="Pfam" id="PF10647">
    <property type="entry name" value="Gmad1"/>
    <property type="match status" value="1"/>
</dbReference>
<reference evidence="3" key="1">
    <citation type="submission" date="2021-01" db="EMBL/GenBank/DDBJ databases">
        <title>Whole genome shotgun sequence of Actinoplanes cyaneus NBRC 14990.</title>
        <authorList>
            <person name="Komaki H."/>
            <person name="Tamura T."/>
        </authorList>
    </citation>
    <scope>NUCLEOTIDE SEQUENCE</scope>
    <source>
        <strain evidence="3">NBRC 14990</strain>
    </source>
</reference>
<protein>
    <recommendedName>
        <fullName evidence="2">Lipoprotein LpqB C-terminal domain-containing protein</fullName>
    </recommendedName>
</protein>
<feature type="signal peptide" evidence="1">
    <location>
        <begin position="1"/>
        <end position="25"/>
    </location>
</feature>
<accession>A0A919IF68</accession>
<dbReference type="Proteomes" id="UP000619479">
    <property type="component" value="Unassembled WGS sequence"/>
</dbReference>
<dbReference type="PROSITE" id="PS51257">
    <property type="entry name" value="PROKAR_LIPOPROTEIN"/>
    <property type="match status" value="1"/>
</dbReference>
<dbReference type="AlphaFoldDB" id="A0A919IF68"/>
<evidence type="ECO:0000256" key="1">
    <source>
        <dbReference type="SAM" id="SignalP"/>
    </source>
</evidence>